<name>A0A246BFZ4_9DEIO</name>
<feature type="active site" description="Proton acceptor" evidence="1">
    <location>
        <position position="187"/>
    </location>
</feature>
<dbReference type="Pfam" id="PF01041">
    <property type="entry name" value="DegT_DnrJ_EryC1"/>
    <property type="match status" value="1"/>
</dbReference>
<dbReference type="PIRSF" id="PIRSF000390">
    <property type="entry name" value="PLP_StrS"/>
    <property type="match status" value="1"/>
</dbReference>
<dbReference type="EMBL" id="NHMK01000028">
    <property type="protein sequence ID" value="OWL94100.1"/>
    <property type="molecule type" value="Genomic_DNA"/>
</dbReference>
<organism evidence="4 5">
    <name type="scientific">Deinococcus indicus</name>
    <dbReference type="NCBI Taxonomy" id="223556"/>
    <lineage>
        <taxon>Bacteria</taxon>
        <taxon>Thermotogati</taxon>
        <taxon>Deinococcota</taxon>
        <taxon>Deinococci</taxon>
        <taxon>Deinococcales</taxon>
        <taxon>Deinococcaceae</taxon>
        <taxon>Deinococcus</taxon>
    </lineage>
</organism>
<dbReference type="PANTHER" id="PTHR30244">
    <property type="entry name" value="TRANSAMINASE"/>
    <property type="match status" value="1"/>
</dbReference>
<comment type="caution">
    <text evidence="4">The sequence shown here is derived from an EMBL/GenBank/DDBJ whole genome shotgun (WGS) entry which is preliminary data.</text>
</comment>
<reference evidence="4 5" key="1">
    <citation type="submission" date="2017-05" db="EMBL/GenBank/DDBJ databases">
        <title>De novo genome assembly of Deniococcus indicus strain DR1.</title>
        <authorList>
            <person name="Chauhan D."/>
            <person name="Yennamalli R.M."/>
            <person name="Priyadarshini R."/>
        </authorList>
    </citation>
    <scope>NUCLEOTIDE SEQUENCE [LARGE SCALE GENOMIC DNA]</scope>
    <source>
        <strain evidence="4 5">DR1</strain>
    </source>
</reference>
<evidence type="ECO:0000256" key="2">
    <source>
        <dbReference type="PIRSR" id="PIRSR000390-2"/>
    </source>
</evidence>
<dbReference type="AlphaFoldDB" id="A0A246BFZ4"/>
<comment type="similarity">
    <text evidence="3">Belongs to the DegT/DnrJ/EryC1 family.</text>
</comment>
<evidence type="ECO:0000313" key="5">
    <source>
        <dbReference type="Proteomes" id="UP000197208"/>
    </source>
</evidence>
<dbReference type="InterPro" id="IPR000653">
    <property type="entry name" value="DegT/StrS_aminotransferase"/>
</dbReference>
<dbReference type="GO" id="GO:0030170">
    <property type="term" value="F:pyridoxal phosphate binding"/>
    <property type="evidence" value="ECO:0007669"/>
    <property type="project" value="TreeGrafter"/>
</dbReference>
<keyword evidence="4" id="KW-0808">Transferase</keyword>
<dbReference type="InterPro" id="IPR015422">
    <property type="entry name" value="PyrdxlP-dep_Trfase_small"/>
</dbReference>
<evidence type="ECO:0000256" key="1">
    <source>
        <dbReference type="PIRSR" id="PIRSR000390-1"/>
    </source>
</evidence>
<evidence type="ECO:0000256" key="3">
    <source>
        <dbReference type="RuleBase" id="RU004508"/>
    </source>
</evidence>
<protein>
    <submittedName>
        <fullName evidence="4">Aminotransferase</fullName>
    </submittedName>
</protein>
<gene>
    <name evidence="4" type="ORF">CBQ26_16985</name>
</gene>
<dbReference type="RefSeq" id="WP_088249834.1">
    <property type="nucleotide sequence ID" value="NZ_BNAM01000039.1"/>
</dbReference>
<evidence type="ECO:0000313" key="4">
    <source>
        <dbReference type="EMBL" id="OWL94100.1"/>
    </source>
</evidence>
<keyword evidence="4" id="KW-0032">Aminotransferase</keyword>
<dbReference type="InterPro" id="IPR015421">
    <property type="entry name" value="PyrdxlP-dep_Trfase_major"/>
</dbReference>
<dbReference type="CDD" id="cd00616">
    <property type="entry name" value="AHBA_syn"/>
    <property type="match status" value="1"/>
</dbReference>
<dbReference type="Gene3D" id="3.40.640.10">
    <property type="entry name" value="Type I PLP-dependent aspartate aminotransferase-like (Major domain)"/>
    <property type="match status" value="1"/>
</dbReference>
<dbReference type="OrthoDB" id="9810913at2"/>
<accession>A0A246BFZ4</accession>
<dbReference type="PANTHER" id="PTHR30244:SF34">
    <property type="entry name" value="DTDP-4-AMINO-4,6-DIDEOXYGALACTOSE TRANSAMINASE"/>
    <property type="match status" value="1"/>
</dbReference>
<dbReference type="GO" id="GO:0000271">
    <property type="term" value="P:polysaccharide biosynthetic process"/>
    <property type="evidence" value="ECO:0007669"/>
    <property type="project" value="TreeGrafter"/>
</dbReference>
<dbReference type="SUPFAM" id="SSF53383">
    <property type="entry name" value="PLP-dependent transferases"/>
    <property type="match status" value="1"/>
</dbReference>
<keyword evidence="5" id="KW-1185">Reference proteome</keyword>
<sequence>MNRTVPPFSSWPVFEQDEIQAVTEVLQSGKVNYWTGDEARQFEREYAEYLGVNHTIALHNGTLALELALYAFGIGSGDEVITTARTFIASASAAVMRGCIPVIADVDPVTQNITAETIRPLITEKTRAIIPVHLAGWPCDMDPIMQLASEYNLVVIEDCAQAHGAFYKGRPVGSIGHAAAFSFCQDKIMTTGGEGGLLALNDTEVWKKAWAYKDHGKSYDAVYNREHAPGFRWLHDSFGTNWRMLEVQAVIGRLQLRKLPSWIERRRANALILTERLGKHPALRLTLPDETITHSYYKYYVFVRPEFLAAGWNRDRIMNTITAHGVPCFSGSCSEIYLEKAFLDAGYGPQERLPVAQELGDTSLMFLVHPTLSELDMQRATDIVDIVMSQAQQL</sequence>
<dbReference type="InterPro" id="IPR015424">
    <property type="entry name" value="PyrdxlP-dep_Trfase"/>
</dbReference>
<dbReference type="Gene3D" id="3.90.1150.10">
    <property type="entry name" value="Aspartate Aminotransferase, domain 1"/>
    <property type="match status" value="1"/>
</dbReference>
<feature type="modified residue" description="N6-(pyridoxal phosphate)lysine" evidence="2">
    <location>
        <position position="187"/>
    </location>
</feature>
<proteinExistence type="inferred from homology"/>
<dbReference type="Proteomes" id="UP000197208">
    <property type="component" value="Unassembled WGS sequence"/>
</dbReference>
<keyword evidence="2 3" id="KW-0663">Pyridoxal phosphate</keyword>
<dbReference type="GO" id="GO:0008483">
    <property type="term" value="F:transaminase activity"/>
    <property type="evidence" value="ECO:0007669"/>
    <property type="project" value="UniProtKB-KW"/>
</dbReference>